<dbReference type="InterPro" id="IPR004358">
    <property type="entry name" value="Sig_transdc_His_kin-like_C"/>
</dbReference>
<protein>
    <recommendedName>
        <fullName evidence="2">histidine kinase</fullName>
        <ecNumber evidence="2">2.7.13.3</ecNumber>
    </recommendedName>
</protein>
<keyword evidence="7" id="KW-0175">Coiled coil</keyword>
<organism evidence="12 13">
    <name type="scientific">Anabaena subtropica FACHB-260</name>
    <dbReference type="NCBI Taxonomy" id="2692884"/>
    <lineage>
        <taxon>Bacteria</taxon>
        <taxon>Bacillati</taxon>
        <taxon>Cyanobacteriota</taxon>
        <taxon>Cyanophyceae</taxon>
        <taxon>Nostocales</taxon>
        <taxon>Nostocaceae</taxon>
        <taxon>Anabaena</taxon>
    </lineage>
</organism>
<reference evidence="12 13" key="1">
    <citation type="journal article" date="2020" name="ISME J.">
        <title>Comparative genomics reveals insights into cyanobacterial evolution and habitat adaptation.</title>
        <authorList>
            <person name="Chen M.Y."/>
            <person name="Teng W.K."/>
            <person name="Zhao L."/>
            <person name="Hu C.X."/>
            <person name="Zhou Y.K."/>
            <person name="Han B.P."/>
            <person name="Song L.R."/>
            <person name="Shu W.S."/>
        </authorList>
    </citation>
    <scope>NUCLEOTIDE SEQUENCE [LARGE SCALE GENOMIC DNA]</scope>
    <source>
        <strain evidence="12 13">FACHB-260</strain>
    </source>
</reference>
<evidence type="ECO:0000259" key="11">
    <source>
        <dbReference type="PROSITE" id="PS50113"/>
    </source>
</evidence>
<dbReference type="SUPFAM" id="SSF47384">
    <property type="entry name" value="Homodimeric domain of signal transducing histidine kinase"/>
    <property type="match status" value="1"/>
</dbReference>
<dbReference type="SMART" id="SM00091">
    <property type="entry name" value="PAS"/>
    <property type="match status" value="3"/>
</dbReference>
<dbReference type="Gene3D" id="3.30.450.20">
    <property type="entry name" value="PAS domain"/>
    <property type="match status" value="3"/>
</dbReference>
<feature type="domain" description="PAS" evidence="10">
    <location>
        <begin position="357"/>
        <end position="399"/>
    </location>
</feature>
<dbReference type="InterPro" id="IPR003594">
    <property type="entry name" value="HATPase_dom"/>
</dbReference>
<dbReference type="PROSITE" id="PS50109">
    <property type="entry name" value="HIS_KIN"/>
    <property type="match status" value="1"/>
</dbReference>
<keyword evidence="4" id="KW-0808">Transferase</keyword>
<feature type="domain" description="PAS" evidence="10">
    <location>
        <begin position="231"/>
        <end position="286"/>
    </location>
</feature>
<gene>
    <name evidence="12" type="ORF">H6G18_00525</name>
</gene>
<evidence type="ECO:0000256" key="2">
    <source>
        <dbReference type="ARBA" id="ARBA00012438"/>
    </source>
</evidence>
<dbReference type="InterPro" id="IPR003661">
    <property type="entry name" value="HisK_dim/P_dom"/>
</dbReference>
<accession>A0ABR8CHH1</accession>
<feature type="domain" description="PAC" evidence="11">
    <location>
        <begin position="305"/>
        <end position="356"/>
    </location>
</feature>
<dbReference type="Proteomes" id="UP000607281">
    <property type="component" value="Unassembled WGS sequence"/>
</dbReference>
<keyword evidence="13" id="KW-1185">Reference proteome</keyword>
<dbReference type="EC" id="2.7.13.3" evidence="2"/>
<dbReference type="CDD" id="cd00082">
    <property type="entry name" value="HisKA"/>
    <property type="match status" value="1"/>
</dbReference>
<feature type="domain" description="Histidine kinase" evidence="8">
    <location>
        <begin position="507"/>
        <end position="725"/>
    </location>
</feature>
<dbReference type="InterPro" id="IPR013656">
    <property type="entry name" value="PAS_4"/>
</dbReference>
<dbReference type="PANTHER" id="PTHR43547:SF2">
    <property type="entry name" value="HYBRID SIGNAL TRANSDUCTION HISTIDINE KINASE C"/>
    <property type="match status" value="1"/>
</dbReference>
<feature type="domain" description="PAC" evidence="11">
    <location>
        <begin position="171"/>
        <end position="223"/>
    </location>
</feature>
<evidence type="ECO:0000259" key="10">
    <source>
        <dbReference type="PROSITE" id="PS50112"/>
    </source>
</evidence>
<dbReference type="PANTHER" id="PTHR43547">
    <property type="entry name" value="TWO-COMPONENT HISTIDINE KINASE"/>
    <property type="match status" value="1"/>
</dbReference>
<dbReference type="Pfam" id="PF13188">
    <property type="entry name" value="PAS_8"/>
    <property type="match status" value="1"/>
</dbReference>
<feature type="domain" description="Response regulatory" evidence="9">
    <location>
        <begin position="751"/>
        <end position="869"/>
    </location>
</feature>
<dbReference type="InterPro" id="IPR013655">
    <property type="entry name" value="PAS_fold_3"/>
</dbReference>
<name>A0ABR8CHH1_9NOST</name>
<evidence type="ECO:0000256" key="7">
    <source>
        <dbReference type="SAM" id="Coils"/>
    </source>
</evidence>
<dbReference type="Pfam" id="PF08447">
    <property type="entry name" value="PAS_3"/>
    <property type="match status" value="1"/>
</dbReference>
<evidence type="ECO:0000313" key="13">
    <source>
        <dbReference type="Proteomes" id="UP000607281"/>
    </source>
</evidence>
<evidence type="ECO:0000256" key="4">
    <source>
        <dbReference type="ARBA" id="ARBA00022777"/>
    </source>
</evidence>
<dbReference type="RefSeq" id="WP_190405120.1">
    <property type="nucleotide sequence ID" value="NZ_JACJRF010000001.1"/>
</dbReference>
<comment type="catalytic activity">
    <reaction evidence="1">
        <text>ATP + protein L-histidine = ADP + protein N-phospho-L-histidine.</text>
        <dbReference type="EC" id="2.7.13.3"/>
    </reaction>
</comment>
<dbReference type="CDD" id="cd00130">
    <property type="entry name" value="PAS"/>
    <property type="match status" value="3"/>
</dbReference>
<evidence type="ECO:0000256" key="1">
    <source>
        <dbReference type="ARBA" id="ARBA00000085"/>
    </source>
</evidence>
<dbReference type="InterPro" id="IPR000700">
    <property type="entry name" value="PAS-assoc_C"/>
</dbReference>
<keyword evidence="4" id="KW-0418">Kinase</keyword>
<evidence type="ECO:0000256" key="5">
    <source>
        <dbReference type="ARBA" id="ARBA00023012"/>
    </source>
</evidence>
<dbReference type="InterPro" id="IPR036097">
    <property type="entry name" value="HisK_dim/P_sf"/>
</dbReference>
<evidence type="ECO:0000259" key="9">
    <source>
        <dbReference type="PROSITE" id="PS50110"/>
    </source>
</evidence>
<dbReference type="InterPro" id="IPR036890">
    <property type="entry name" value="HATPase_C_sf"/>
</dbReference>
<dbReference type="PROSITE" id="PS50112">
    <property type="entry name" value="PAS"/>
    <property type="match status" value="3"/>
</dbReference>
<dbReference type="SUPFAM" id="SSF55874">
    <property type="entry name" value="ATPase domain of HSP90 chaperone/DNA topoisomerase II/histidine kinase"/>
    <property type="match status" value="1"/>
</dbReference>
<keyword evidence="3 6" id="KW-0597">Phosphoprotein</keyword>
<dbReference type="InterPro" id="IPR001610">
    <property type="entry name" value="PAC"/>
</dbReference>
<dbReference type="InterPro" id="IPR001789">
    <property type="entry name" value="Sig_transdc_resp-reg_receiver"/>
</dbReference>
<feature type="domain" description="PAS" evidence="10">
    <location>
        <begin position="96"/>
        <end position="168"/>
    </location>
</feature>
<dbReference type="EMBL" id="JACJRF010000001">
    <property type="protein sequence ID" value="MBD2342632.1"/>
    <property type="molecule type" value="Genomic_DNA"/>
</dbReference>
<dbReference type="Gene3D" id="3.30.565.10">
    <property type="entry name" value="Histidine kinase-like ATPase, C-terminal domain"/>
    <property type="match status" value="1"/>
</dbReference>
<dbReference type="Pfam" id="PF00072">
    <property type="entry name" value="Response_reg"/>
    <property type="match status" value="1"/>
</dbReference>
<dbReference type="PROSITE" id="PS50113">
    <property type="entry name" value="PAC"/>
    <property type="match status" value="2"/>
</dbReference>
<dbReference type="NCBIfam" id="TIGR00229">
    <property type="entry name" value="sensory_box"/>
    <property type="match status" value="3"/>
</dbReference>
<proteinExistence type="predicted"/>
<dbReference type="SMART" id="SM00086">
    <property type="entry name" value="PAC"/>
    <property type="match status" value="3"/>
</dbReference>
<dbReference type="Pfam" id="PF02518">
    <property type="entry name" value="HATPase_c"/>
    <property type="match status" value="1"/>
</dbReference>
<dbReference type="SMART" id="SM00448">
    <property type="entry name" value="REC"/>
    <property type="match status" value="1"/>
</dbReference>
<dbReference type="InterPro" id="IPR011006">
    <property type="entry name" value="CheY-like_superfamily"/>
</dbReference>
<evidence type="ECO:0000256" key="6">
    <source>
        <dbReference type="PROSITE-ProRule" id="PRU00169"/>
    </source>
</evidence>
<feature type="coiled-coil region" evidence="7">
    <location>
        <begin position="15"/>
        <end position="56"/>
    </location>
</feature>
<feature type="modified residue" description="4-aspartylphosphate" evidence="6">
    <location>
        <position position="800"/>
    </location>
</feature>
<dbReference type="InterPro" id="IPR000014">
    <property type="entry name" value="PAS"/>
</dbReference>
<dbReference type="PRINTS" id="PR00344">
    <property type="entry name" value="BCTRLSENSOR"/>
</dbReference>
<dbReference type="Gene3D" id="2.10.70.100">
    <property type="match status" value="1"/>
</dbReference>
<comment type="caution">
    <text evidence="12">The sequence shown here is derived from an EMBL/GenBank/DDBJ whole genome shotgun (WGS) entry which is preliminary data.</text>
</comment>
<sequence length="873" mass="98436">MSNFDQVHYKLVDQLTALRERVAELEQLERQHQHKQVELEQQIKGLQAQLTTANIADVDIENHLEAVTKVEIPITLRRLQHEISQRQQVDAALGESEERLRLALDAANMGFWDWNILTETVVWSEIHELLFGLVPGSFDGTYETFLSCIHPEDRESVMQEIGACLENKTDYEDEFRVVWPDKSVHWIAGKGKFFYDDQGQPVRMIGVCRDITESKHSEENTRQLVTKVQSQANVLNAILATSVDHIYIFNHTGHYQYVSHGGAAILGLHPQQMIGKTVQELDLPQELIDKINGQCLAVMKAGESIKDECEYVAADSTHYYEYILTPLRNVDHEIEGVITVSRDITEHKLAEQFMRHSEARFRRLFESNLMGVAFWNIDGFITDANDAYLQLVGYTREEFDTLGKINWRELTPLEYQELDDRAIAEVKVNGISQIYEKQYQQRNGRRVSIVLGIALLNDCHDQGVAFVLDISERKLVEEQRDRLLYAERIARKEAEIANRVKDEFLAVLSHELRTPLNPILGWSRLLRSRQFDAKTTDRALETIERNARLQTQLIEDLLDVSRILQGKLSLDVCPVSLAMVIEAAIDTVRLAADAKGIKIQNIFDSDLGLVMGDANRLQQVVWNLLSNAVKFTPPGGTVEIHLKEVDHQAQIQVIDTGKGITPKFLPYVFDYFRQADGTTTRKFGGLGLGLAIVRQVVELHGGTVHAKSSGEGLGATFTVNLPLLRKNETMNHEDKNPVLANSQPPTLSGARVLIVDDEPDIRDLLTFILEDYDVEVTAVSSAQEALEVLAQFLPDVVVSDIGMPDIDGYMLVRQIRQRSPQEGRNIPAIALTAYAGEINQQQALAAGFQLHISKPVEPDELIEAIASLLISRG</sequence>
<dbReference type="Gene3D" id="1.10.287.130">
    <property type="match status" value="1"/>
</dbReference>
<dbReference type="InterPro" id="IPR035965">
    <property type="entry name" value="PAS-like_dom_sf"/>
</dbReference>
<dbReference type="Gene3D" id="3.40.50.2300">
    <property type="match status" value="1"/>
</dbReference>
<keyword evidence="5" id="KW-0902">Two-component regulatory system</keyword>
<evidence type="ECO:0000313" key="12">
    <source>
        <dbReference type="EMBL" id="MBD2342632.1"/>
    </source>
</evidence>
<dbReference type="SMART" id="SM00387">
    <property type="entry name" value="HATPase_c"/>
    <property type="match status" value="1"/>
</dbReference>
<dbReference type="CDD" id="cd16922">
    <property type="entry name" value="HATPase_EvgS-ArcB-TorS-like"/>
    <property type="match status" value="1"/>
</dbReference>
<dbReference type="SUPFAM" id="SSF55785">
    <property type="entry name" value="PYP-like sensor domain (PAS domain)"/>
    <property type="match status" value="3"/>
</dbReference>
<dbReference type="SUPFAM" id="SSF52172">
    <property type="entry name" value="CheY-like"/>
    <property type="match status" value="1"/>
</dbReference>
<dbReference type="CDD" id="cd17580">
    <property type="entry name" value="REC_2_DhkD-like"/>
    <property type="match status" value="1"/>
</dbReference>
<evidence type="ECO:0000256" key="3">
    <source>
        <dbReference type="ARBA" id="ARBA00022553"/>
    </source>
</evidence>
<dbReference type="PROSITE" id="PS50110">
    <property type="entry name" value="RESPONSE_REGULATORY"/>
    <property type="match status" value="1"/>
</dbReference>
<dbReference type="Pfam" id="PF08448">
    <property type="entry name" value="PAS_4"/>
    <property type="match status" value="1"/>
</dbReference>
<dbReference type="InterPro" id="IPR005467">
    <property type="entry name" value="His_kinase_dom"/>
</dbReference>
<dbReference type="SMART" id="SM00388">
    <property type="entry name" value="HisKA"/>
    <property type="match status" value="1"/>
</dbReference>
<evidence type="ECO:0000259" key="8">
    <source>
        <dbReference type="PROSITE" id="PS50109"/>
    </source>
</evidence>
<dbReference type="Pfam" id="PF00512">
    <property type="entry name" value="HisKA"/>
    <property type="match status" value="1"/>
</dbReference>